<proteinExistence type="predicted"/>
<feature type="domain" description="HNH nuclease" evidence="2">
    <location>
        <begin position="51"/>
        <end position="106"/>
    </location>
</feature>
<dbReference type="EMBL" id="MIFZ01000278">
    <property type="protein sequence ID" value="OSY50606.1"/>
    <property type="molecule type" value="Genomic_DNA"/>
</dbReference>
<dbReference type="Pfam" id="PF01844">
    <property type="entry name" value="HNH"/>
    <property type="match status" value="1"/>
</dbReference>
<sequence length="124" mass="13901">MPTAPPTRCGAAGCHAFATKRGRCDDHQPQPWANRPRKQDRYGMSSGTMRSLKKRVTARDHNTCYMCGREADDDEVLDLEHKRPISQGGSPDDMENLGLICQPCHDIKSKAEAAAANRLRRRRP</sequence>
<evidence type="ECO:0000313" key="3">
    <source>
        <dbReference type="EMBL" id="OSY50606.1"/>
    </source>
</evidence>
<dbReference type="SMART" id="SM00507">
    <property type="entry name" value="HNHc"/>
    <property type="match status" value="1"/>
</dbReference>
<evidence type="ECO:0000313" key="4">
    <source>
        <dbReference type="Proteomes" id="UP000194318"/>
    </source>
</evidence>
<dbReference type="InterPro" id="IPR003615">
    <property type="entry name" value="HNH_nuc"/>
</dbReference>
<keyword evidence="3" id="KW-0540">Nuclease</keyword>
<keyword evidence="3" id="KW-0378">Hydrolase</keyword>
<dbReference type="Gene3D" id="1.10.30.50">
    <property type="match status" value="1"/>
</dbReference>
<dbReference type="AlphaFoldDB" id="A0A1Y2NT06"/>
<comment type="caution">
    <text evidence="3">The sequence shown here is derived from an EMBL/GenBank/DDBJ whole genome shotgun (WGS) entry which is preliminary data.</text>
</comment>
<dbReference type="Proteomes" id="UP000194318">
    <property type="component" value="Unassembled WGS sequence"/>
</dbReference>
<gene>
    <name evidence="3" type="ORF">BG846_03774</name>
</gene>
<organism evidence="3 4">
    <name type="scientific">Streptomyces fradiae ATCC 10745 = DSM 40063</name>
    <dbReference type="NCBI Taxonomy" id="1319510"/>
    <lineage>
        <taxon>Bacteria</taxon>
        <taxon>Bacillati</taxon>
        <taxon>Actinomycetota</taxon>
        <taxon>Actinomycetes</taxon>
        <taxon>Kitasatosporales</taxon>
        <taxon>Streptomycetaceae</taxon>
        <taxon>Streptomyces</taxon>
    </lineage>
</organism>
<dbReference type="CDD" id="cd00085">
    <property type="entry name" value="HNHc"/>
    <property type="match status" value="1"/>
</dbReference>
<dbReference type="GeneID" id="91402593"/>
<evidence type="ECO:0000259" key="2">
    <source>
        <dbReference type="SMART" id="SM00507"/>
    </source>
</evidence>
<accession>A0A1Y2NT06</accession>
<dbReference type="GO" id="GO:0008270">
    <property type="term" value="F:zinc ion binding"/>
    <property type="evidence" value="ECO:0007669"/>
    <property type="project" value="InterPro"/>
</dbReference>
<keyword evidence="3" id="KW-0255">Endonuclease</keyword>
<evidence type="ECO:0000256" key="1">
    <source>
        <dbReference type="SAM" id="MobiDB-lite"/>
    </source>
</evidence>
<reference evidence="3 4" key="1">
    <citation type="submission" date="2016-09" db="EMBL/GenBank/DDBJ databases">
        <title>Streptomyces fradiae DSM40063, a candidate organism with high potential of specific P450 cytochromes.</title>
        <authorList>
            <person name="Grumaz C."/>
            <person name="Vainshtein Y."/>
            <person name="Kirstahler P."/>
            <person name="Sohn K."/>
        </authorList>
    </citation>
    <scope>NUCLEOTIDE SEQUENCE [LARGE SCALE GENOMIC DNA]</scope>
    <source>
        <strain evidence="3 4">DSM 40063</strain>
    </source>
</reference>
<feature type="region of interest" description="Disordered" evidence="1">
    <location>
        <begin position="22"/>
        <end position="51"/>
    </location>
</feature>
<dbReference type="GO" id="GO:0003676">
    <property type="term" value="F:nucleic acid binding"/>
    <property type="evidence" value="ECO:0007669"/>
    <property type="project" value="InterPro"/>
</dbReference>
<dbReference type="InterPro" id="IPR002711">
    <property type="entry name" value="HNH"/>
</dbReference>
<name>A0A1Y2NT06_STRFR</name>
<dbReference type="GO" id="GO:0004519">
    <property type="term" value="F:endonuclease activity"/>
    <property type="evidence" value="ECO:0007669"/>
    <property type="project" value="UniProtKB-KW"/>
</dbReference>
<dbReference type="RefSeq" id="WP_031129167.1">
    <property type="nucleotide sequence ID" value="NZ_ASYR01000048.1"/>
</dbReference>
<protein>
    <submittedName>
        <fullName evidence="3">HNH endonuclease</fullName>
    </submittedName>
</protein>